<dbReference type="InterPro" id="IPR042799">
    <property type="entry name" value="TLNRD1"/>
</dbReference>
<dbReference type="Pfam" id="PF21896">
    <property type="entry name" value="Talin_IBS2B"/>
    <property type="match status" value="1"/>
</dbReference>
<keyword evidence="2" id="KW-1185">Reference proteome</keyword>
<dbReference type="Gene3D" id="1.20.1420.10">
    <property type="entry name" value="Talin, central domain"/>
    <property type="match status" value="1"/>
</dbReference>
<dbReference type="Proteomes" id="UP000694865">
    <property type="component" value="Unplaced"/>
</dbReference>
<dbReference type="Gene3D" id="1.20.120.230">
    <property type="entry name" value="Alpha-catenin/vinculin-like"/>
    <property type="match status" value="1"/>
</dbReference>
<evidence type="ECO:0000313" key="2">
    <source>
        <dbReference type="Proteomes" id="UP000694865"/>
    </source>
</evidence>
<accession>A0ABM0GWS8</accession>
<dbReference type="RefSeq" id="XP_002739059.1">
    <property type="nucleotide sequence ID" value="XM_002739013.2"/>
</dbReference>
<gene>
    <name evidence="3" type="primary">LOC100372490</name>
</gene>
<evidence type="ECO:0000259" key="1">
    <source>
        <dbReference type="Pfam" id="PF21896"/>
    </source>
</evidence>
<dbReference type="InterPro" id="IPR054082">
    <property type="entry name" value="Talin_IBS2B"/>
</dbReference>
<protein>
    <submittedName>
        <fullName evidence="3">Mesoderm development candidate 1-like</fullName>
    </submittedName>
</protein>
<dbReference type="GeneID" id="100372490"/>
<sequence>MAVSANDTVLSLAVCCDVCASKMQAVVDLLLLTSDLRPVNTESLSVFGESYAKCRDTIIARTKGLSVLTRDILQQMSSGRYNDVQLSLREICELVVSLTECSAHAAYLAATTEMSSIKSIPGIVDKYKVSRAKFDIENCCNRIQHTPITELSPQLIVEISDEIRKNLHILSQACMLASDTSEDPFHKEQFKLCVKSMTACAMALFSTVKRYKNTLDERNRLRCVVFSRPLVQACQSLVDYATESEHLGSPAKLSEEGKNVQTAVLGGCMSVVSPCVQLCLCVQSLAQDPNNTDHQRRIISCSSAIADGSTLLSQALRLKSSPRTSYAGPS</sequence>
<organism evidence="2 3">
    <name type="scientific">Saccoglossus kowalevskii</name>
    <name type="common">Acorn worm</name>
    <dbReference type="NCBI Taxonomy" id="10224"/>
    <lineage>
        <taxon>Eukaryota</taxon>
        <taxon>Metazoa</taxon>
        <taxon>Hemichordata</taxon>
        <taxon>Enteropneusta</taxon>
        <taxon>Harrimaniidae</taxon>
        <taxon>Saccoglossus</taxon>
    </lineage>
</organism>
<name>A0ABM0GWS8_SACKO</name>
<proteinExistence type="predicted"/>
<dbReference type="PANTHER" id="PTHR47133">
    <property type="entry name" value="TALIN ROD DOMAIN-CONTAINING PROTEIN 1"/>
    <property type="match status" value="1"/>
</dbReference>
<dbReference type="PANTHER" id="PTHR47133:SF1">
    <property type="entry name" value="TALIN ROD DOMAIN-CONTAINING PROTEIN 1"/>
    <property type="match status" value="1"/>
</dbReference>
<feature type="domain" description="Talin IBS2B" evidence="1">
    <location>
        <begin position="125"/>
        <end position="242"/>
    </location>
</feature>
<evidence type="ECO:0000313" key="3">
    <source>
        <dbReference type="RefSeq" id="XP_002739059.1"/>
    </source>
</evidence>
<reference evidence="3" key="1">
    <citation type="submission" date="2025-08" db="UniProtKB">
        <authorList>
            <consortium name="RefSeq"/>
        </authorList>
    </citation>
    <scope>IDENTIFICATION</scope>
    <source>
        <tissue evidence="3">Testes</tissue>
    </source>
</reference>